<feature type="signal peptide" evidence="1">
    <location>
        <begin position="1"/>
        <end position="18"/>
    </location>
</feature>
<reference evidence="2" key="1">
    <citation type="submission" date="2021-12" db="EMBL/GenBank/DDBJ databases">
        <authorList>
            <person name="King R."/>
        </authorList>
    </citation>
    <scope>NUCLEOTIDE SEQUENCE</scope>
</reference>
<gene>
    <name evidence="2" type="ORF">DIATSA_LOCUS9639</name>
</gene>
<dbReference type="OrthoDB" id="6752508at2759"/>
<sequence>MILTHWSSSLFTALATSALNVQPSGCFMGYCDFVRCLRRTNSNNLIIQCTREARTGVNITLDADNVKFFTNVTSCVLARTRCSTFNPITGEPQIPGSSTPGSKISNALQFSDTGELRILAFPANTHVMNAFCAVSANLTQTNKRRIFSAEQRRSWLCPGCSLSQPRTLINDNTPVKTGAENVNVR</sequence>
<evidence type="ECO:0000313" key="3">
    <source>
        <dbReference type="Proteomes" id="UP001153714"/>
    </source>
</evidence>
<protein>
    <recommendedName>
        <fullName evidence="4">Secreted protein</fullName>
    </recommendedName>
</protein>
<dbReference type="EMBL" id="OU893335">
    <property type="protein sequence ID" value="CAG9792077.1"/>
    <property type="molecule type" value="Genomic_DNA"/>
</dbReference>
<reference evidence="2" key="2">
    <citation type="submission" date="2022-10" db="EMBL/GenBank/DDBJ databases">
        <authorList>
            <consortium name="ENA_rothamsted_submissions"/>
            <consortium name="culmorum"/>
            <person name="King R."/>
        </authorList>
    </citation>
    <scope>NUCLEOTIDE SEQUENCE</scope>
</reference>
<feature type="chain" id="PRO_5040464330" description="Secreted protein" evidence="1">
    <location>
        <begin position="19"/>
        <end position="185"/>
    </location>
</feature>
<proteinExistence type="predicted"/>
<name>A0A9N9R7U3_9NEOP</name>
<dbReference type="Proteomes" id="UP001153714">
    <property type="component" value="Chromosome 4"/>
</dbReference>
<keyword evidence="3" id="KW-1185">Reference proteome</keyword>
<evidence type="ECO:0000256" key="1">
    <source>
        <dbReference type="SAM" id="SignalP"/>
    </source>
</evidence>
<evidence type="ECO:0008006" key="4">
    <source>
        <dbReference type="Google" id="ProtNLM"/>
    </source>
</evidence>
<dbReference type="AlphaFoldDB" id="A0A9N9R7U3"/>
<accession>A0A9N9R7U3</accession>
<evidence type="ECO:0000313" key="2">
    <source>
        <dbReference type="EMBL" id="CAG9792077.1"/>
    </source>
</evidence>
<organism evidence="2 3">
    <name type="scientific">Diatraea saccharalis</name>
    <name type="common">sugarcane borer</name>
    <dbReference type="NCBI Taxonomy" id="40085"/>
    <lineage>
        <taxon>Eukaryota</taxon>
        <taxon>Metazoa</taxon>
        <taxon>Ecdysozoa</taxon>
        <taxon>Arthropoda</taxon>
        <taxon>Hexapoda</taxon>
        <taxon>Insecta</taxon>
        <taxon>Pterygota</taxon>
        <taxon>Neoptera</taxon>
        <taxon>Endopterygota</taxon>
        <taxon>Lepidoptera</taxon>
        <taxon>Glossata</taxon>
        <taxon>Ditrysia</taxon>
        <taxon>Pyraloidea</taxon>
        <taxon>Crambidae</taxon>
        <taxon>Crambinae</taxon>
        <taxon>Diatraea</taxon>
    </lineage>
</organism>
<keyword evidence="1" id="KW-0732">Signal</keyword>